<name>A0A5J4WNK0_9EUKA</name>
<dbReference type="AlphaFoldDB" id="A0A5J4WNK0"/>
<reference evidence="1 2" key="1">
    <citation type="submission" date="2019-03" db="EMBL/GenBank/DDBJ databases">
        <title>Single cell metagenomics reveals metabolic interactions within the superorganism composed of flagellate Streblomastix strix and complex community of Bacteroidetes bacteria on its surface.</title>
        <authorList>
            <person name="Treitli S.C."/>
            <person name="Kolisko M."/>
            <person name="Husnik F."/>
            <person name="Keeling P."/>
            <person name="Hampl V."/>
        </authorList>
    </citation>
    <scope>NUCLEOTIDE SEQUENCE [LARGE SCALE GENOMIC DNA]</scope>
    <source>
        <strain evidence="1">ST1C</strain>
    </source>
</reference>
<protein>
    <submittedName>
        <fullName evidence="1">Uncharacterized protein</fullName>
    </submittedName>
</protein>
<dbReference type="EMBL" id="SNRW01001371">
    <property type="protein sequence ID" value="KAA6396667.1"/>
    <property type="molecule type" value="Genomic_DNA"/>
</dbReference>
<dbReference type="Proteomes" id="UP000324800">
    <property type="component" value="Unassembled WGS sequence"/>
</dbReference>
<gene>
    <name evidence="1" type="ORF">EZS28_007809</name>
</gene>
<evidence type="ECO:0000313" key="1">
    <source>
        <dbReference type="EMBL" id="KAA6396667.1"/>
    </source>
</evidence>
<sequence>MQLVSVAIFAYYETNIITSPGRTANCAQIELKTITRENSDGVISTLQKACQMIYDENFRFEKAFAKVIADTPGTQADIQKVNVKKQLYAMTQLLRRKNTAKKQQLIHHAHILMNNKAH</sequence>
<organism evidence="1 2">
    <name type="scientific">Streblomastix strix</name>
    <dbReference type="NCBI Taxonomy" id="222440"/>
    <lineage>
        <taxon>Eukaryota</taxon>
        <taxon>Metamonada</taxon>
        <taxon>Preaxostyla</taxon>
        <taxon>Oxymonadida</taxon>
        <taxon>Streblomastigidae</taxon>
        <taxon>Streblomastix</taxon>
    </lineage>
</organism>
<evidence type="ECO:0000313" key="2">
    <source>
        <dbReference type="Proteomes" id="UP000324800"/>
    </source>
</evidence>
<proteinExistence type="predicted"/>
<comment type="caution">
    <text evidence="1">The sequence shown here is derived from an EMBL/GenBank/DDBJ whole genome shotgun (WGS) entry which is preliminary data.</text>
</comment>
<accession>A0A5J4WNK0</accession>